<evidence type="ECO:0000256" key="3">
    <source>
        <dbReference type="ARBA" id="ARBA00022691"/>
    </source>
</evidence>
<dbReference type="RefSeq" id="WP_370396674.1">
    <property type="nucleotide sequence ID" value="NZ_JALBUT010000003.1"/>
</dbReference>
<comment type="similarity">
    <text evidence="5">Belongs to the methyltransferase superfamily.</text>
</comment>
<gene>
    <name evidence="5 6" type="primary">bioC</name>
    <name evidence="6" type="ORF">MOX91_03410</name>
</gene>
<dbReference type="EMBL" id="JALBUT010000003">
    <property type="protein sequence ID" value="MDX8415226.1"/>
    <property type="molecule type" value="Genomic_DNA"/>
</dbReference>
<comment type="catalytic activity">
    <reaction evidence="5">
        <text>malonyl-[ACP] + S-adenosyl-L-methionine = malonyl-[ACP] methyl ester + S-adenosyl-L-homocysteine</text>
        <dbReference type="Rhea" id="RHEA:17105"/>
        <dbReference type="Rhea" id="RHEA-COMP:9623"/>
        <dbReference type="Rhea" id="RHEA-COMP:9954"/>
        <dbReference type="ChEBI" id="CHEBI:57856"/>
        <dbReference type="ChEBI" id="CHEBI:59789"/>
        <dbReference type="ChEBI" id="CHEBI:78449"/>
        <dbReference type="ChEBI" id="CHEBI:78845"/>
        <dbReference type="EC" id="2.1.1.197"/>
    </reaction>
</comment>
<proteinExistence type="inferred from homology"/>
<comment type="caution">
    <text evidence="6">The sequence shown here is derived from an EMBL/GenBank/DDBJ whole genome shotgun (WGS) entry which is preliminary data.</text>
</comment>
<keyword evidence="7" id="KW-1185">Reference proteome</keyword>
<evidence type="ECO:0000256" key="5">
    <source>
        <dbReference type="HAMAP-Rule" id="MF_00835"/>
    </source>
</evidence>
<dbReference type="InterPro" id="IPR007398">
    <property type="entry name" value="BioG"/>
</dbReference>
<evidence type="ECO:0000256" key="4">
    <source>
        <dbReference type="ARBA" id="ARBA00022756"/>
    </source>
</evidence>
<dbReference type="EC" id="2.1.1.197" evidence="5"/>
<evidence type="ECO:0000313" key="7">
    <source>
        <dbReference type="Proteomes" id="UP001275932"/>
    </source>
</evidence>
<keyword evidence="1 5" id="KW-0489">Methyltransferase</keyword>
<dbReference type="Gene3D" id="3.40.50.150">
    <property type="entry name" value="Vaccinia Virus protein VP39"/>
    <property type="match status" value="1"/>
</dbReference>
<accession>A0ABU4WGQ5</accession>
<evidence type="ECO:0000256" key="2">
    <source>
        <dbReference type="ARBA" id="ARBA00022679"/>
    </source>
</evidence>
<sequence length="469" mass="53008">MKISWIKKESSDSLILFFGGFASGENLLENFDFGENDVLMFSDYSDFCAEIPNEIFEYSKVSVVAWSFGVWVADFLESRLPKADVRIALCGSTSPVDDNFGIPSQIFSGTLQNFSEPVYEKFLLRVFGAANFKTCKEMFSKRSCADLKKELQNLACAFKTFKANPENWTRAIAAKNDKIFPLSNMKNAWGEKLEIVSGEHFPLSLFNSGIEKLFADAQEVGRSFEKSFARYEKTALVQKRIASRLAQLTLKRINPSEVKRVLEIGAGTGFLTEILASEIKNARWFLNDLSERSFDYVRGIFETPPTFIAGDAQIQELPQDIDLIVSSSCFQWFESLGDFIEKLARSSSKDSIMAFSTFLPDNFREIRALTGKGLNYVGIVGIEAMLKRAGFELLCAEAETVKLEFEKPIDVLKHLRDTGVTGTFSEFWTPSKMKIFSRQYLDFFPSEKGVVLTYRPAYFISKFIGKKEG</sequence>
<keyword evidence="2 5" id="KW-0808">Transferase</keyword>
<dbReference type="HAMAP" id="MF_00835">
    <property type="entry name" value="BioC"/>
    <property type="match status" value="1"/>
</dbReference>
<dbReference type="GO" id="GO:0102130">
    <property type="term" value="F:malonyl-CoA methyltransferase activity"/>
    <property type="evidence" value="ECO:0007669"/>
    <property type="project" value="UniProtKB-EC"/>
</dbReference>
<reference evidence="6 7" key="1">
    <citation type="submission" date="2022-03" db="EMBL/GenBank/DDBJ databases">
        <title>Novel taxa within the pig intestine.</title>
        <authorList>
            <person name="Wylensek D."/>
            <person name="Bishof K."/>
            <person name="Afrizal A."/>
            <person name="Clavel T."/>
        </authorList>
    </citation>
    <scope>NUCLEOTIDE SEQUENCE [LARGE SCALE GENOMIC DNA]</scope>
    <source>
        <strain evidence="6 7">CLA-KB-P66</strain>
    </source>
</reference>
<keyword evidence="4 5" id="KW-0093">Biotin biosynthesis</keyword>
<keyword evidence="3 5" id="KW-0949">S-adenosyl-L-methionine</keyword>
<dbReference type="Pfam" id="PF04301">
    <property type="entry name" value="BioG"/>
    <property type="match status" value="1"/>
</dbReference>
<name>A0ABU4WGQ5_9BACT</name>
<comment type="function">
    <text evidence="5">Converts the free carboxyl group of a malonyl-thioester to its methyl ester by transfer of a methyl group from S-adenosyl-L-methionine (SAM). It allows to synthesize pimeloyl-ACP via the fatty acid synthetic pathway.</text>
</comment>
<dbReference type="GO" id="GO:0032259">
    <property type="term" value="P:methylation"/>
    <property type="evidence" value="ECO:0007669"/>
    <property type="project" value="UniProtKB-KW"/>
</dbReference>
<dbReference type="Pfam" id="PF13489">
    <property type="entry name" value="Methyltransf_23"/>
    <property type="match status" value="1"/>
</dbReference>
<evidence type="ECO:0000256" key="1">
    <source>
        <dbReference type="ARBA" id="ARBA00022603"/>
    </source>
</evidence>
<dbReference type="InterPro" id="IPR011814">
    <property type="entry name" value="BioC"/>
</dbReference>
<dbReference type="CDD" id="cd02440">
    <property type="entry name" value="AdoMet_MTases"/>
    <property type="match status" value="1"/>
</dbReference>
<comment type="pathway">
    <text evidence="5">Cofactor biosynthesis; biotin biosynthesis.</text>
</comment>
<dbReference type="NCBIfam" id="TIGR02072">
    <property type="entry name" value="BioC"/>
    <property type="match status" value="1"/>
</dbReference>
<protein>
    <recommendedName>
        <fullName evidence="5">Malonyl-[acyl-carrier protein] O-methyltransferase</fullName>
        <shortName evidence="5">Malonyl-ACP O-methyltransferase</shortName>
        <ecNumber evidence="5">2.1.1.197</ecNumber>
    </recommendedName>
    <alternativeName>
        <fullName evidence="5">Biotin synthesis protein BioC</fullName>
    </alternativeName>
</protein>
<dbReference type="Proteomes" id="UP001275932">
    <property type="component" value="Unassembled WGS sequence"/>
</dbReference>
<dbReference type="PANTHER" id="PTHR43861">
    <property type="entry name" value="TRANS-ACONITATE 2-METHYLTRANSFERASE-RELATED"/>
    <property type="match status" value="1"/>
</dbReference>
<organism evidence="6 7">
    <name type="scientific">Intestinicryptomonas porci</name>
    <dbReference type="NCBI Taxonomy" id="2926320"/>
    <lineage>
        <taxon>Bacteria</taxon>
        <taxon>Pseudomonadati</taxon>
        <taxon>Verrucomicrobiota</taxon>
        <taxon>Opitutia</taxon>
        <taxon>Opitutales</taxon>
        <taxon>Intestinicryptomonaceae</taxon>
        <taxon>Intestinicryptomonas</taxon>
    </lineage>
</organism>
<evidence type="ECO:0000313" key="6">
    <source>
        <dbReference type="EMBL" id="MDX8415226.1"/>
    </source>
</evidence>
<dbReference type="SUPFAM" id="SSF53335">
    <property type="entry name" value="S-adenosyl-L-methionine-dependent methyltransferases"/>
    <property type="match status" value="1"/>
</dbReference>
<dbReference type="InterPro" id="IPR029063">
    <property type="entry name" value="SAM-dependent_MTases_sf"/>
</dbReference>